<evidence type="ECO:0000256" key="2">
    <source>
        <dbReference type="SAM" id="Coils"/>
    </source>
</evidence>
<dbReference type="OrthoDB" id="8949486at2759"/>
<feature type="domain" description="Autophagy-related protein 16" evidence="4">
    <location>
        <begin position="7"/>
        <end position="174"/>
    </location>
</feature>
<evidence type="ECO:0000313" key="6">
    <source>
        <dbReference type="Proteomes" id="UP000799302"/>
    </source>
</evidence>
<feature type="coiled-coil region" evidence="2">
    <location>
        <begin position="120"/>
        <end position="161"/>
    </location>
</feature>
<sequence>MEAGIREYITNLEQRDQREQGQFTIIDQYTKIADRLATASSNSPTSSTTQTASTAKQPADTAALRTSLQAAQQARAALEAEVASLNLIKAEHTKQAQILERRDKEISTLQVRVKDRNEEIKENRKLVEHVQDEMASLNLQLHMSEQKAEQLTKENKELVDRWMARVGREAEEMNDKSKW</sequence>
<keyword evidence="6" id="KW-1185">Reference proteome</keyword>
<evidence type="ECO:0000256" key="3">
    <source>
        <dbReference type="SAM" id="MobiDB-lite"/>
    </source>
</evidence>
<dbReference type="Proteomes" id="UP000799302">
    <property type="component" value="Unassembled WGS sequence"/>
</dbReference>
<name>A0A6A6UFC7_9PEZI</name>
<dbReference type="InterPro" id="IPR013923">
    <property type="entry name" value="Autophagy-rel_prot_16_dom"/>
</dbReference>
<evidence type="ECO:0000259" key="4">
    <source>
        <dbReference type="Pfam" id="PF08614"/>
    </source>
</evidence>
<proteinExistence type="inferred from homology"/>
<dbReference type="Gene3D" id="1.20.5.170">
    <property type="match status" value="1"/>
</dbReference>
<keyword evidence="2" id="KW-0175">Coiled coil</keyword>
<accession>A0A6A6UFC7</accession>
<dbReference type="EMBL" id="MU004234">
    <property type="protein sequence ID" value="KAF2670500.1"/>
    <property type="molecule type" value="Genomic_DNA"/>
</dbReference>
<dbReference type="AlphaFoldDB" id="A0A6A6UFC7"/>
<organism evidence="5 6">
    <name type="scientific">Microthyrium microscopicum</name>
    <dbReference type="NCBI Taxonomy" id="703497"/>
    <lineage>
        <taxon>Eukaryota</taxon>
        <taxon>Fungi</taxon>
        <taxon>Dikarya</taxon>
        <taxon>Ascomycota</taxon>
        <taxon>Pezizomycotina</taxon>
        <taxon>Dothideomycetes</taxon>
        <taxon>Dothideomycetes incertae sedis</taxon>
        <taxon>Microthyriales</taxon>
        <taxon>Microthyriaceae</taxon>
        <taxon>Microthyrium</taxon>
    </lineage>
</organism>
<comment type="similarity">
    <text evidence="1">Belongs to the ATG16 family.</text>
</comment>
<gene>
    <name evidence="5" type="ORF">BT63DRAFT_239700</name>
</gene>
<feature type="region of interest" description="Disordered" evidence="3">
    <location>
        <begin position="38"/>
        <end position="59"/>
    </location>
</feature>
<dbReference type="Pfam" id="PF08614">
    <property type="entry name" value="ATG16"/>
    <property type="match status" value="1"/>
</dbReference>
<evidence type="ECO:0000256" key="1">
    <source>
        <dbReference type="ARBA" id="ARBA00005331"/>
    </source>
</evidence>
<reference evidence="5" key="1">
    <citation type="journal article" date="2020" name="Stud. Mycol.">
        <title>101 Dothideomycetes genomes: a test case for predicting lifestyles and emergence of pathogens.</title>
        <authorList>
            <person name="Haridas S."/>
            <person name="Albert R."/>
            <person name="Binder M."/>
            <person name="Bloem J."/>
            <person name="Labutti K."/>
            <person name="Salamov A."/>
            <person name="Andreopoulos B."/>
            <person name="Baker S."/>
            <person name="Barry K."/>
            <person name="Bills G."/>
            <person name="Bluhm B."/>
            <person name="Cannon C."/>
            <person name="Castanera R."/>
            <person name="Culley D."/>
            <person name="Daum C."/>
            <person name="Ezra D."/>
            <person name="Gonzalez J."/>
            <person name="Henrissat B."/>
            <person name="Kuo A."/>
            <person name="Liang C."/>
            <person name="Lipzen A."/>
            <person name="Lutzoni F."/>
            <person name="Magnuson J."/>
            <person name="Mondo S."/>
            <person name="Nolan M."/>
            <person name="Ohm R."/>
            <person name="Pangilinan J."/>
            <person name="Park H.-J."/>
            <person name="Ramirez L."/>
            <person name="Alfaro M."/>
            <person name="Sun H."/>
            <person name="Tritt A."/>
            <person name="Yoshinaga Y."/>
            <person name="Zwiers L.-H."/>
            <person name="Turgeon B."/>
            <person name="Goodwin S."/>
            <person name="Spatafora J."/>
            <person name="Crous P."/>
            <person name="Grigoriev I."/>
        </authorList>
    </citation>
    <scope>NUCLEOTIDE SEQUENCE</scope>
    <source>
        <strain evidence="5">CBS 115976</strain>
    </source>
</reference>
<protein>
    <submittedName>
        <fullName evidence="5">Autophagy protein 16</fullName>
    </submittedName>
</protein>
<dbReference type="CDD" id="cd22887">
    <property type="entry name" value="Atg16_CCD"/>
    <property type="match status" value="1"/>
</dbReference>
<feature type="coiled-coil region" evidence="2">
    <location>
        <begin position="61"/>
        <end position="95"/>
    </location>
</feature>
<evidence type="ECO:0000313" key="5">
    <source>
        <dbReference type="EMBL" id="KAF2670500.1"/>
    </source>
</evidence>